<reference evidence="8" key="2">
    <citation type="submission" date="2014-07" db="EMBL/GenBank/DDBJ databases">
        <authorList>
            <person name="Hull J."/>
        </authorList>
    </citation>
    <scope>NUCLEOTIDE SEQUENCE</scope>
</reference>
<keyword evidence="3 5" id="KW-0863">Zinc-finger</keyword>
<name>A0A0A9VVR6_LYGHE</name>
<evidence type="ECO:0000256" key="4">
    <source>
        <dbReference type="ARBA" id="ARBA00022833"/>
    </source>
</evidence>
<dbReference type="PROSITE" id="PS50157">
    <property type="entry name" value="ZINC_FINGER_C2H2_2"/>
    <property type="match status" value="4"/>
</dbReference>
<dbReference type="PROSITE" id="PS00028">
    <property type="entry name" value="ZINC_FINGER_C2H2_1"/>
    <property type="match status" value="3"/>
</dbReference>
<dbReference type="SUPFAM" id="SSF57667">
    <property type="entry name" value="beta-beta-alpha zinc fingers"/>
    <property type="match status" value="2"/>
</dbReference>
<accession>A0A0A9VVR6</accession>
<feature type="domain" description="C2H2-type" evidence="6">
    <location>
        <begin position="11"/>
        <end position="38"/>
    </location>
</feature>
<feature type="domain" description="C2H2-type" evidence="6">
    <location>
        <begin position="197"/>
        <end position="219"/>
    </location>
</feature>
<proteinExistence type="predicted"/>
<feature type="domain" description="C2H2-type" evidence="6">
    <location>
        <begin position="224"/>
        <end position="252"/>
    </location>
</feature>
<evidence type="ECO:0000259" key="6">
    <source>
        <dbReference type="PROSITE" id="PS50157"/>
    </source>
</evidence>
<sequence>GPSSSSVSSEFKCYNCGAAYPSKNSLSLHLRTHLSLPPYAYFVADSETRRVACALCDYRGKRVCNVTEHYRNRHSNFKPITCKLCDYKCKTLYRLRCHMGSAHMRNRLKCSSCDFTCVTRYQLSDHVRCRHTHEKPYICNLCNFATHTGARLRRHKKRKHWNTKLVKVYHLCTRCDFKSRSLIDFMEHKDTHRKSLYECHNCSYKTQKRQRIVTHVRIHFPIQYQCGHCFKSFSTANERWHHLRSFHDRKSSSRFFTMDLL</sequence>
<evidence type="ECO:0000313" key="8">
    <source>
        <dbReference type="EMBL" id="JAF98307.1"/>
    </source>
</evidence>
<keyword evidence="4" id="KW-0862">Zinc</keyword>
<evidence type="ECO:0000256" key="5">
    <source>
        <dbReference type="PROSITE-ProRule" id="PRU00042"/>
    </source>
</evidence>
<evidence type="ECO:0000313" key="7">
    <source>
        <dbReference type="EMBL" id="JAF98306.1"/>
    </source>
</evidence>
<dbReference type="EMBL" id="GBHO01045297">
    <property type="protein sequence ID" value="JAF98306.1"/>
    <property type="molecule type" value="Transcribed_RNA"/>
</dbReference>
<dbReference type="PANTHER" id="PTHR24379">
    <property type="entry name" value="KRAB AND ZINC FINGER DOMAIN-CONTAINING"/>
    <property type="match status" value="1"/>
</dbReference>
<evidence type="ECO:0000256" key="1">
    <source>
        <dbReference type="ARBA" id="ARBA00022723"/>
    </source>
</evidence>
<organism evidence="8">
    <name type="scientific">Lygus hesperus</name>
    <name type="common">Western plant bug</name>
    <dbReference type="NCBI Taxonomy" id="30085"/>
    <lineage>
        <taxon>Eukaryota</taxon>
        <taxon>Metazoa</taxon>
        <taxon>Ecdysozoa</taxon>
        <taxon>Arthropoda</taxon>
        <taxon>Hexapoda</taxon>
        <taxon>Insecta</taxon>
        <taxon>Pterygota</taxon>
        <taxon>Neoptera</taxon>
        <taxon>Paraneoptera</taxon>
        <taxon>Hemiptera</taxon>
        <taxon>Heteroptera</taxon>
        <taxon>Panheteroptera</taxon>
        <taxon>Cimicomorpha</taxon>
        <taxon>Miridae</taxon>
        <taxon>Mirini</taxon>
        <taxon>Lygus</taxon>
    </lineage>
</organism>
<feature type="domain" description="C2H2-type" evidence="6">
    <location>
        <begin position="108"/>
        <end position="136"/>
    </location>
</feature>
<gene>
    <name evidence="8" type="ORF">CM83_27203</name>
    <name evidence="7" type="ORF">CM83_27204</name>
</gene>
<dbReference type="EMBL" id="GBHO01045296">
    <property type="protein sequence ID" value="JAF98307.1"/>
    <property type="molecule type" value="Transcribed_RNA"/>
</dbReference>
<feature type="non-terminal residue" evidence="8">
    <location>
        <position position="1"/>
    </location>
</feature>
<reference evidence="8" key="1">
    <citation type="journal article" date="2014" name="PLoS ONE">
        <title>Transcriptome-Based Identification of ABC Transporters in the Western Tarnished Plant Bug Lygus hesperus.</title>
        <authorList>
            <person name="Hull J.J."/>
            <person name="Chaney K."/>
            <person name="Geib S.M."/>
            <person name="Fabrick J.A."/>
            <person name="Brent C.S."/>
            <person name="Walsh D."/>
            <person name="Lavine L.C."/>
        </authorList>
    </citation>
    <scope>NUCLEOTIDE SEQUENCE</scope>
</reference>
<protein>
    <recommendedName>
        <fullName evidence="6">C2H2-type domain-containing protein</fullName>
    </recommendedName>
</protein>
<keyword evidence="1" id="KW-0479">Metal-binding</keyword>
<dbReference type="InterPro" id="IPR013087">
    <property type="entry name" value="Znf_C2H2_type"/>
</dbReference>
<dbReference type="PANTHER" id="PTHR24379:SF121">
    <property type="entry name" value="C2H2-TYPE DOMAIN-CONTAINING PROTEIN"/>
    <property type="match status" value="1"/>
</dbReference>
<keyword evidence="2" id="KW-0677">Repeat</keyword>
<dbReference type="GO" id="GO:0008270">
    <property type="term" value="F:zinc ion binding"/>
    <property type="evidence" value="ECO:0007669"/>
    <property type="project" value="UniProtKB-KW"/>
</dbReference>
<dbReference type="AlphaFoldDB" id="A0A0A9VVR6"/>
<dbReference type="Gene3D" id="3.30.160.60">
    <property type="entry name" value="Classic Zinc Finger"/>
    <property type="match status" value="3"/>
</dbReference>
<evidence type="ECO:0000256" key="2">
    <source>
        <dbReference type="ARBA" id="ARBA00022737"/>
    </source>
</evidence>
<dbReference type="SMART" id="SM00355">
    <property type="entry name" value="ZnF_C2H2"/>
    <property type="match status" value="8"/>
</dbReference>
<evidence type="ECO:0000256" key="3">
    <source>
        <dbReference type="ARBA" id="ARBA00022771"/>
    </source>
</evidence>
<dbReference type="InterPro" id="IPR036236">
    <property type="entry name" value="Znf_C2H2_sf"/>
</dbReference>